<sequence length="40" mass="4609">MLKIVNDFCAFCDLSDKVSAKNTRFYRLVRKVTVSPSWGL</sequence>
<name>A0A375AGE2_9GAMM</name>
<proteinExistence type="predicted"/>
<dbReference type="AlphaFoldDB" id="A0A375AGE2"/>
<organism evidence="1 2">
    <name type="scientific">Dickeya aquatica</name>
    <dbReference type="NCBI Taxonomy" id="1401087"/>
    <lineage>
        <taxon>Bacteria</taxon>
        <taxon>Pseudomonadati</taxon>
        <taxon>Pseudomonadota</taxon>
        <taxon>Gammaproteobacteria</taxon>
        <taxon>Enterobacterales</taxon>
        <taxon>Pectobacteriaceae</taxon>
        <taxon>Dickeya</taxon>
    </lineage>
</organism>
<accession>A0A375AGE2</accession>
<keyword evidence="2" id="KW-1185">Reference proteome</keyword>
<evidence type="ECO:0000313" key="1">
    <source>
        <dbReference type="EMBL" id="SLM65123.1"/>
    </source>
</evidence>
<dbReference type="KEGG" id="daq:DAQ1742_04378"/>
<evidence type="ECO:0000313" key="2">
    <source>
        <dbReference type="Proteomes" id="UP000294820"/>
    </source>
</evidence>
<protein>
    <submittedName>
        <fullName evidence="1">Uncharacterized protein</fullName>
    </submittedName>
</protein>
<reference evidence="1 2" key="1">
    <citation type="submission" date="2016-09" db="EMBL/GenBank/DDBJ databases">
        <authorList>
            <person name="Reverchon S."/>
            <person name="Nasser W."/>
            <person name="Leonard S."/>
            <person name="Brochier C."/>
            <person name="Duprey A."/>
        </authorList>
    </citation>
    <scope>NUCLEOTIDE SEQUENCE [LARGE SCALE GENOMIC DNA]</scope>
    <source>
        <strain evidence="1 2">174/2</strain>
    </source>
</reference>
<gene>
    <name evidence="1" type="ORF">DAQ1742_04378</name>
</gene>
<dbReference type="EMBL" id="LT615367">
    <property type="protein sequence ID" value="SLM65123.1"/>
    <property type="molecule type" value="Genomic_DNA"/>
</dbReference>
<dbReference type="Proteomes" id="UP000294820">
    <property type="component" value="Chromosome 1"/>
</dbReference>